<dbReference type="InterPro" id="IPR000845">
    <property type="entry name" value="Nucleoside_phosphorylase_d"/>
</dbReference>
<name>A0A8H5PUE9_9HYPO</name>
<gene>
    <name evidence="4" type="ORF">FPCIR_1793</name>
</gene>
<dbReference type="Pfam" id="PF24476">
    <property type="entry name" value="DUF7580"/>
    <property type="match status" value="1"/>
</dbReference>
<dbReference type="EMBL" id="JAAOAS010000036">
    <property type="protein sequence ID" value="KAF5602453.1"/>
    <property type="molecule type" value="Genomic_DNA"/>
</dbReference>
<evidence type="ECO:0000259" key="2">
    <source>
        <dbReference type="Pfam" id="PF01048"/>
    </source>
</evidence>
<accession>A0A8H5PUE9</accession>
<dbReference type="PANTHER" id="PTHR46082">
    <property type="entry name" value="ATP/GTP-BINDING PROTEIN-RELATED"/>
    <property type="match status" value="1"/>
</dbReference>
<dbReference type="Proteomes" id="UP000546213">
    <property type="component" value="Unassembled WGS sequence"/>
</dbReference>
<evidence type="ECO:0000259" key="3">
    <source>
        <dbReference type="Pfam" id="PF24476"/>
    </source>
</evidence>
<evidence type="ECO:0000313" key="4">
    <source>
        <dbReference type="EMBL" id="KAF5602453.1"/>
    </source>
</evidence>
<organism evidence="4 5">
    <name type="scientific">Fusarium pseudocircinatum</name>
    <dbReference type="NCBI Taxonomy" id="56676"/>
    <lineage>
        <taxon>Eukaryota</taxon>
        <taxon>Fungi</taxon>
        <taxon>Dikarya</taxon>
        <taxon>Ascomycota</taxon>
        <taxon>Pezizomycotina</taxon>
        <taxon>Sordariomycetes</taxon>
        <taxon>Hypocreomycetidae</taxon>
        <taxon>Hypocreales</taxon>
        <taxon>Nectriaceae</taxon>
        <taxon>Fusarium</taxon>
        <taxon>Fusarium fujikuroi species complex</taxon>
    </lineage>
</organism>
<dbReference type="Gene3D" id="3.40.50.1580">
    <property type="entry name" value="Nucleoside phosphorylase domain"/>
    <property type="match status" value="1"/>
</dbReference>
<evidence type="ECO:0000256" key="1">
    <source>
        <dbReference type="SAM" id="MobiDB-lite"/>
    </source>
</evidence>
<dbReference type="AlphaFoldDB" id="A0A8H5PUE9"/>
<dbReference type="InterPro" id="IPR053137">
    <property type="entry name" value="NLR-like"/>
</dbReference>
<feature type="domain" description="DUF7580" evidence="3">
    <location>
        <begin position="180"/>
        <end position="533"/>
    </location>
</feature>
<evidence type="ECO:0000313" key="5">
    <source>
        <dbReference type="Proteomes" id="UP000546213"/>
    </source>
</evidence>
<comment type="caution">
    <text evidence="4">The sequence shown here is derived from an EMBL/GenBank/DDBJ whole genome shotgun (WGS) entry which is preliminary data.</text>
</comment>
<proteinExistence type="predicted"/>
<dbReference type="SUPFAM" id="SSF53167">
    <property type="entry name" value="Purine and uridine phosphorylases"/>
    <property type="match status" value="1"/>
</dbReference>
<dbReference type="GO" id="GO:0009116">
    <property type="term" value="P:nucleoside metabolic process"/>
    <property type="evidence" value="ECO:0007669"/>
    <property type="project" value="InterPro"/>
</dbReference>
<feature type="domain" description="Nucleoside phosphorylase" evidence="2">
    <location>
        <begin position="617"/>
        <end position="896"/>
    </location>
</feature>
<dbReference type="OrthoDB" id="1577640at2759"/>
<dbReference type="PANTHER" id="PTHR46082:SF11">
    <property type="entry name" value="AAA+ ATPASE DOMAIN-CONTAINING PROTEIN-RELATED"/>
    <property type="match status" value="1"/>
</dbReference>
<keyword evidence="5" id="KW-1185">Reference proteome</keyword>
<evidence type="ECO:0008006" key="6">
    <source>
        <dbReference type="Google" id="ProtNLM"/>
    </source>
</evidence>
<dbReference type="InterPro" id="IPR056002">
    <property type="entry name" value="DUF7580"/>
</dbReference>
<dbReference type="GO" id="GO:0003824">
    <property type="term" value="F:catalytic activity"/>
    <property type="evidence" value="ECO:0007669"/>
    <property type="project" value="InterPro"/>
</dbReference>
<sequence length="952" mass="106235">MAMVDYDVPFAGGSETINSLYLTYKAAQQITETLWANERNEELRSFCASLMAYFNMIKRSLSILDDKSVPDVDNSLISLLLTPVKLIFPSTCFKSPGKDRLRELMRLGESIGRTKSVPENSTNVVLLDVSKTYESRDKILESLAMCEETLRDSYLEDLSRWDTEDFSPQLVIAELPYGISNAAQSMFEAMVACTDCPCKTEHDFGARLYLGTHRKPKVTLKSEDADIIDFDMFLSAKRDWQEVRVHTWRDKVVQIVTGPTSHSQPERKRTEAKALKIKRLCETIAKIKSMAAYRLELKVLRNQLFQLQPEICNSAIDASQNAVSLEYILRHRKGFFTERTKRILAVILASTVFHLYDTPWLQSTWGSPDILFFRTSSSSILFKPFINTPLSSLHHPVFNSPTKSSDSDDIPEDTEGPDLEDFFTHPCPPVIILALVLLEIYFEIPFDILAQKFNVKLGTDTQPSAFTRYMDANLVFQACKGEIPQNSQFYLALTNCLDANVWQDENGDTLDTLTLKATIYQQVILPLETELSQAYTSIPIEDLDKFAQELDFGSWGHLNHNAHADSQESVISTDVSTSLRHQQSSPVPNYSGDRPSNGNNLCDSSLDTQAYPHSAYTVGIICALPLELRAVRALFDTEHNGHTRMKGDSNTYALGTMGQHMIVTACLPSGEYGTNAAADVASNMKRTYHELEYCLLVGIGGGAPSPEIDIRLGDVVVSLPTPQSSGVIQYDRGKEYEGNTFQLTGSLQGPPKCLRTAISALRSKPDHSSNSLAPYLETIARSIPCSPTSDYSHPGQENDRLFKAVCSTCFALGDCIEAESHIQRRACRPTDQPEIHYGLIASGNRVLKDAVARDCWAKDRGILCFEMEAAGVMNTLPCLVIRGICDYADSYKNKRWQNYAAATAASYAKLLLQHTASSSIEWKAARIGSRSSFCIMKERNHGQSAGELRYIE</sequence>
<reference evidence="4 5" key="1">
    <citation type="submission" date="2020-05" db="EMBL/GenBank/DDBJ databases">
        <title>Identification and distribution of gene clusters putatively required for synthesis of sphingolipid metabolism inhibitors in phylogenetically diverse species of the filamentous fungus Fusarium.</title>
        <authorList>
            <person name="Kim H.-S."/>
            <person name="Busman M."/>
            <person name="Brown D.W."/>
            <person name="Divon H."/>
            <person name="Uhlig S."/>
            <person name="Proctor R.H."/>
        </authorList>
    </citation>
    <scope>NUCLEOTIDE SEQUENCE [LARGE SCALE GENOMIC DNA]</scope>
    <source>
        <strain evidence="4 5">NRRL 36939</strain>
    </source>
</reference>
<dbReference type="Pfam" id="PF01048">
    <property type="entry name" value="PNP_UDP_1"/>
    <property type="match status" value="1"/>
</dbReference>
<dbReference type="InterPro" id="IPR035994">
    <property type="entry name" value="Nucleoside_phosphorylase_sf"/>
</dbReference>
<feature type="region of interest" description="Disordered" evidence="1">
    <location>
        <begin position="567"/>
        <end position="603"/>
    </location>
</feature>
<protein>
    <recommendedName>
        <fullName evidence="6">Nucleoside phosphorylase domain-containing protein</fullName>
    </recommendedName>
</protein>